<evidence type="ECO:0000313" key="3">
    <source>
        <dbReference type="Proteomes" id="UP001153269"/>
    </source>
</evidence>
<reference evidence="2" key="1">
    <citation type="submission" date="2020-03" db="EMBL/GenBank/DDBJ databases">
        <authorList>
            <person name="Weist P."/>
        </authorList>
    </citation>
    <scope>NUCLEOTIDE SEQUENCE</scope>
</reference>
<dbReference type="AlphaFoldDB" id="A0A9N7TPG1"/>
<sequence length="86" mass="8936">MILCRFVSSLLEEPEVVVSGAGQGPAGSIIHRLFVSAQRATLLTPQDEDFGNVRKPNGSVGKLRVKGVSRGGADVKDSMISAGVGN</sequence>
<dbReference type="EMBL" id="CADEAL010000220">
    <property type="protein sequence ID" value="CAB1416617.1"/>
    <property type="molecule type" value="Genomic_DNA"/>
</dbReference>
<dbReference type="Pfam" id="PF19533">
    <property type="entry name" value="Rab3-GAP_cat_C"/>
    <property type="match status" value="1"/>
</dbReference>
<name>A0A9N7TPG1_PLEPL</name>
<evidence type="ECO:0000259" key="1">
    <source>
        <dbReference type="Pfam" id="PF19533"/>
    </source>
</evidence>
<proteinExistence type="predicted"/>
<accession>A0A9N7TPG1</accession>
<gene>
    <name evidence="2" type="ORF">PLEPLA_LOCUS4408</name>
</gene>
<organism evidence="2 3">
    <name type="scientific">Pleuronectes platessa</name>
    <name type="common">European plaice</name>
    <dbReference type="NCBI Taxonomy" id="8262"/>
    <lineage>
        <taxon>Eukaryota</taxon>
        <taxon>Metazoa</taxon>
        <taxon>Chordata</taxon>
        <taxon>Craniata</taxon>
        <taxon>Vertebrata</taxon>
        <taxon>Euteleostomi</taxon>
        <taxon>Actinopterygii</taxon>
        <taxon>Neopterygii</taxon>
        <taxon>Teleostei</taxon>
        <taxon>Neoteleostei</taxon>
        <taxon>Acanthomorphata</taxon>
        <taxon>Carangaria</taxon>
        <taxon>Pleuronectiformes</taxon>
        <taxon>Pleuronectoidei</taxon>
        <taxon>Pleuronectidae</taxon>
        <taxon>Pleuronectes</taxon>
    </lineage>
</organism>
<protein>
    <recommendedName>
        <fullName evidence="1">Rab3GAP catalytic subunit C-terminal domain-containing protein</fullName>
    </recommendedName>
</protein>
<dbReference type="Proteomes" id="UP001153269">
    <property type="component" value="Unassembled WGS sequence"/>
</dbReference>
<feature type="domain" description="Rab3GAP catalytic subunit C-terminal" evidence="1">
    <location>
        <begin position="3"/>
        <end position="51"/>
    </location>
</feature>
<evidence type="ECO:0000313" key="2">
    <source>
        <dbReference type="EMBL" id="CAB1416617.1"/>
    </source>
</evidence>
<dbReference type="InterPro" id="IPR045698">
    <property type="entry name" value="Rab3GAP1_C"/>
</dbReference>
<keyword evidence="3" id="KW-1185">Reference proteome</keyword>
<comment type="caution">
    <text evidence="2">The sequence shown here is derived from an EMBL/GenBank/DDBJ whole genome shotgun (WGS) entry which is preliminary data.</text>
</comment>